<gene>
    <name evidence="1" type="ORF">PAECIP111893_01238</name>
</gene>
<proteinExistence type="predicted"/>
<sequence>MENIYKSEVGKREVLGQYRQILASWPVENDQYEVETSLGPTFVIESGSNYQRQADQATKVVHMLYG</sequence>
<organism evidence="1 2">
    <name type="scientific">Paenibacillus plantiphilus</name>
    <dbReference type="NCBI Taxonomy" id="2905650"/>
    <lineage>
        <taxon>Bacteria</taxon>
        <taxon>Bacillati</taxon>
        <taxon>Bacillota</taxon>
        <taxon>Bacilli</taxon>
        <taxon>Bacillales</taxon>
        <taxon>Paenibacillaceae</taxon>
        <taxon>Paenibacillus</taxon>
    </lineage>
</organism>
<comment type="caution">
    <text evidence="1">The sequence shown here is derived from an EMBL/GenBank/DDBJ whole genome shotgun (WGS) entry which is preliminary data.</text>
</comment>
<name>A0ABN8G8D8_9BACL</name>
<evidence type="ECO:0000313" key="1">
    <source>
        <dbReference type="EMBL" id="CAH1199133.1"/>
    </source>
</evidence>
<evidence type="ECO:0000313" key="2">
    <source>
        <dbReference type="Proteomes" id="UP000838686"/>
    </source>
</evidence>
<keyword evidence="2" id="KW-1185">Reference proteome</keyword>
<dbReference type="Proteomes" id="UP000838686">
    <property type="component" value="Unassembled WGS sequence"/>
</dbReference>
<accession>A0ABN8G8D8</accession>
<reference evidence="1" key="1">
    <citation type="submission" date="2022-01" db="EMBL/GenBank/DDBJ databases">
        <authorList>
            <person name="Criscuolo A."/>
        </authorList>
    </citation>
    <scope>NUCLEOTIDE SEQUENCE</scope>
    <source>
        <strain evidence="1">CIP111893</strain>
    </source>
</reference>
<dbReference type="EMBL" id="CAKMMF010000005">
    <property type="protein sequence ID" value="CAH1199133.1"/>
    <property type="molecule type" value="Genomic_DNA"/>
</dbReference>
<protein>
    <submittedName>
        <fullName evidence="1">Uncharacterized protein</fullName>
    </submittedName>
</protein>